<keyword evidence="4" id="KW-1185">Reference proteome</keyword>
<evidence type="ECO:0000256" key="1">
    <source>
        <dbReference type="SAM" id="Phobius"/>
    </source>
</evidence>
<dbReference type="OrthoDB" id="5864419at2759"/>
<dbReference type="Proteomes" id="UP000038040">
    <property type="component" value="Unplaced"/>
</dbReference>
<keyword evidence="1" id="KW-0812">Transmembrane</keyword>
<evidence type="ECO:0000313" key="3">
    <source>
        <dbReference type="Proteomes" id="UP000038040"/>
    </source>
</evidence>
<dbReference type="Gene3D" id="2.130.10.10">
    <property type="entry name" value="YVTN repeat-like/Quinoprotein amine dehydrogenase"/>
    <property type="match status" value="1"/>
</dbReference>
<dbReference type="STRING" id="318479.A0A0N4U9C4"/>
<proteinExistence type="predicted"/>
<feature type="transmembrane region" description="Helical" evidence="1">
    <location>
        <begin position="209"/>
        <end position="230"/>
    </location>
</feature>
<organism evidence="3 5">
    <name type="scientific">Dracunculus medinensis</name>
    <name type="common">Guinea worm</name>
    <dbReference type="NCBI Taxonomy" id="318479"/>
    <lineage>
        <taxon>Eukaryota</taxon>
        <taxon>Metazoa</taxon>
        <taxon>Ecdysozoa</taxon>
        <taxon>Nematoda</taxon>
        <taxon>Chromadorea</taxon>
        <taxon>Rhabditida</taxon>
        <taxon>Spirurina</taxon>
        <taxon>Dracunculoidea</taxon>
        <taxon>Dracunculidae</taxon>
        <taxon>Dracunculus</taxon>
    </lineage>
</organism>
<gene>
    <name evidence="2" type="ORF">DME_LOCUS7681</name>
</gene>
<dbReference type="AlphaFoldDB" id="A0A0N4U9C4"/>
<dbReference type="InterPro" id="IPR015943">
    <property type="entry name" value="WD40/YVTN_repeat-like_dom_sf"/>
</dbReference>
<dbReference type="InterPro" id="IPR011047">
    <property type="entry name" value="Quinoprotein_ADH-like_sf"/>
</dbReference>
<dbReference type="Proteomes" id="UP000274756">
    <property type="component" value="Unassembled WGS sequence"/>
</dbReference>
<reference evidence="2 4" key="2">
    <citation type="submission" date="2018-11" db="EMBL/GenBank/DDBJ databases">
        <authorList>
            <consortium name="Pathogen Informatics"/>
        </authorList>
    </citation>
    <scope>NUCLEOTIDE SEQUENCE [LARGE SCALE GENOMIC DNA]</scope>
</reference>
<name>A0A0N4U9C4_DRAME</name>
<keyword evidence="1" id="KW-0472">Membrane</keyword>
<dbReference type="EMBL" id="UYYG01001162">
    <property type="protein sequence ID" value="VDN57708.1"/>
    <property type="molecule type" value="Genomic_DNA"/>
</dbReference>
<evidence type="ECO:0000313" key="4">
    <source>
        <dbReference type="Proteomes" id="UP000274756"/>
    </source>
</evidence>
<keyword evidence="1" id="KW-1133">Transmembrane helix</keyword>
<protein>
    <submittedName>
        <fullName evidence="5">Bulb-type lectin domain-containing protein</fullName>
    </submittedName>
</protein>
<evidence type="ECO:0000313" key="5">
    <source>
        <dbReference type="WBParaSite" id="DME_0000367601-mRNA-1"/>
    </source>
</evidence>
<dbReference type="SUPFAM" id="SSF50998">
    <property type="entry name" value="Quinoprotein alcohol dehydrogenase-like"/>
    <property type="match status" value="1"/>
</dbReference>
<sequence>MDGKITAIDVNNNGNIVWSSDLDGVPLLSGTLHSYQVSSQKPSYVVVPSLDGSLYAFDTSDNALNPIPVSAGKSVMVGNDALAGGTILSSTGIDPATGQIRYHCSPDNCEQKNALSGSLYTLLVQRSTQIIRAADPFSGLERWNTSVGDYTISLASNNAFDHHSKEQKSSNIRFLLRPPDGVITALDSCGYPFWRHDFKNPIAKTWQLLYGKISEVFFFQLLFSILFLFLNIFRNFIIFIIILFSGTVNSEPYLIFSDKMRGELRRNEESSYKQIASNSAKHSLYLPDFSVSEF</sequence>
<accession>A0A0N4U9C4</accession>
<feature type="transmembrane region" description="Helical" evidence="1">
    <location>
        <begin position="236"/>
        <end position="256"/>
    </location>
</feature>
<reference evidence="5" key="1">
    <citation type="submission" date="2017-02" db="UniProtKB">
        <authorList>
            <consortium name="WormBaseParasite"/>
        </authorList>
    </citation>
    <scope>IDENTIFICATION</scope>
</reference>
<dbReference type="WBParaSite" id="DME_0000367601-mRNA-1">
    <property type="protein sequence ID" value="DME_0000367601-mRNA-1"/>
    <property type="gene ID" value="DME_0000367601"/>
</dbReference>
<evidence type="ECO:0000313" key="2">
    <source>
        <dbReference type="EMBL" id="VDN57708.1"/>
    </source>
</evidence>